<evidence type="ECO:0000256" key="1">
    <source>
        <dbReference type="SAM" id="Coils"/>
    </source>
</evidence>
<accession>A0A803P221</accession>
<sequence length="576" mass="63100">MELRILQVASYPAPAIVPLETLYAAPTPCIQLHLPQGMPLCRQLSLGMGRHKLNLVLLPEQLNHNNKQKSLSQRCNSGATLRGYNEEGLPVSETEKLLEAGTDSVIEEYTEVIPLRRQSALGDVWFPPPSMVTRAKMKNLLKGGYLGDVECFLPTPNLLATSPREGYYAWSGAHTKQGAMLPLLPYFRRIVDHYDLCPSQFIPKGIKYLSALFILYASQGWADFVLKAAKKAESGQVVVPDQEDLSKKKKKAPASEQVPVEHAIKIWEPNRSVWPSAPVEGKGKAVLTEQEQEDSSEDETPSLLVRENAPAHVQVLQALKKRTGDSLGLTPPPKRSRGDEVLSKEKGPIETLIDLSEEMVPAMDPPDQKVSKSKNAKGGSSDGSGPTKSSSTVVVLSSEAKKERTCSNTILIDHFPRMDYAYSRAKSTAAKNLATTNNLQREVDATNKKVVDEKTDLEEDVKARQTREEELSKEVENLETTALKSLGVANSSAPTEQNTETSTPFVQSTVPPAPSDVQSTFQIFTDAAIDLNRKKHSIGVVVLDQFNKVKAGFSKPFVGCVPPAVVEAKAIFQAIQ</sequence>
<name>A0A803P221_CANSA</name>
<feature type="region of interest" description="Disordered" evidence="2">
    <location>
        <begin position="237"/>
        <end position="257"/>
    </location>
</feature>
<dbReference type="EMBL" id="UZAU01000128">
    <property type="status" value="NOT_ANNOTATED_CDS"/>
    <property type="molecule type" value="Genomic_DNA"/>
</dbReference>
<feature type="region of interest" description="Disordered" evidence="2">
    <location>
        <begin position="489"/>
        <end position="513"/>
    </location>
</feature>
<feature type="compositionally biased region" description="Low complexity" evidence="2">
    <location>
        <begin position="377"/>
        <end position="393"/>
    </location>
</feature>
<evidence type="ECO:0000313" key="4">
    <source>
        <dbReference type="Proteomes" id="UP000596661"/>
    </source>
</evidence>
<dbReference type="EnsemblPlants" id="evm.model.02.674">
    <property type="protein sequence ID" value="cds.evm.model.02.674"/>
    <property type="gene ID" value="evm.TU.02.674"/>
</dbReference>
<feature type="region of interest" description="Disordered" evidence="2">
    <location>
        <begin position="320"/>
        <end position="393"/>
    </location>
</feature>
<feature type="coiled-coil region" evidence="1">
    <location>
        <begin position="454"/>
        <end position="481"/>
    </location>
</feature>
<feature type="compositionally biased region" description="Acidic residues" evidence="2">
    <location>
        <begin position="290"/>
        <end position="300"/>
    </location>
</feature>
<protein>
    <submittedName>
        <fullName evidence="3">Uncharacterized protein</fullName>
    </submittedName>
</protein>
<dbReference type="Gramene" id="evm.model.02.674">
    <property type="protein sequence ID" value="cds.evm.model.02.674"/>
    <property type="gene ID" value="evm.TU.02.674"/>
</dbReference>
<feature type="compositionally biased region" description="Basic and acidic residues" evidence="2">
    <location>
        <begin position="336"/>
        <end position="348"/>
    </location>
</feature>
<dbReference type="Proteomes" id="UP000596661">
    <property type="component" value="Chromosome 2"/>
</dbReference>
<reference evidence="3" key="2">
    <citation type="submission" date="2021-03" db="UniProtKB">
        <authorList>
            <consortium name="EnsemblPlants"/>
        </authorList>
    </citation>
    <scope>IDENTIFICATION</scope>
</reference>
<reference evidence="3" key="1">
    <citation type="submission" date="2018-11" db="EMBL/GenBank/DDBJ databases">
        <authorList>
            <person name="Grassa J C."/>
        </authorList>
    </citation>
    <scope>NUCLEOTIDE SEQUENCE [LARGE SCALE GENOMIC DNA]</scope>
</reference>
<feature type="region of interest" description="Disordered" evidence="2">
    <location>
        <begin position="275"/>
        <end position="306"/>
    </location>
</feature>
<organism evidence="3 4">
    <name type="scientific">Cannabis sativa</name>
    <name type="common">Hemp</name>
    <name type="synonym">Marijuana</name>
    <dbReference type="NCBI Taxonomy" id="3483"/>
    <lineage>
        <taxon>Eukaryota</taxon>
        <taxon>Viridiplantae</taxon>
        <taxon>Streptophyta</taxon>
        <taxon>Embryophyta</taxon>
        <taxon>Tracheophyta</taxon>
        <taxon>Spermatophyta</taxon>
        <taxon>Magnoliopsida</taxon>
        <taxon>eudicotyledons</taxon>
        <taxon>Gunneridae</taxon>
        <taxon>Pentapetalae</taxon>
        <taxon>rosids</taxon>
        <taxon>fabids</taxon>
        <taxon>Rosales</taxon>
        <taxon>Cannabaceae</taxon>
        <taxon>Cannabis</taxon>
    </lineage>
</organism>
<keyword evidence="4" id="KW-1185">Reference proteome</keyword>
<dbReference type="AlphaFoldDB" id="A0A803P221"/>
<proteinExistence type="predicted"/>
<keyword evidence="1" id="KW-0175">Coiled coil</keyword>
<evidence type="ECO:0000313" key="3">
    <source>
        <dbReference type="EnsemblPlants" id="cds.evm.model.02.674"/>
    </source>
</evidence>
<evidence type="ECO:0000256" key="2">
    <source>
        <dbReference type="SAM" id="MobiDB-lite"/>
    </source>
</evidence>